<reference evidence="1 2" key="1">
    <citation type="journal article" date="2004" name="J. Bacteriol.">
        <title>Lactobacillus plantarum bacteriophage LP65: a new member of the SPO1-like genus of the family Myoviridae.</title>
        <authorList>
            <person name="Chibani-Chennoufi S."/>
            <person name="Dillmann M.L."/>
            <person name="Marvin-Guy L."/>
            <person name="Rami-Shojaei S."/>
            <person name="Brussow H."/>
        </authorList>
    </citation>
    <scope>NUCLEOTIDE SEQUENCE</scope>
</reference>
<protein>
    <submittedName>
        <fullName evidence="1">Orf158</fullName>
    </submittedName>
</protein>
<organism evidence="1 2">
    <name type="scientific">Lactobacillus phage LP65</name>
    <dbReference type="NCBI Taxonomy" id="2892344"/>
    <lineage>
        <taxon>Viruses</taxon>
        <taxon>Duplodnaviria</taxon>
        <taxon>Heunggongvirae</taxon>
        <taxon>Uroviricota</taxon>
        <taxon>Caudoviricetes</taxon>
        <taxon>Herelleviridae</taxon>
        <taxon>Salchichonvirus</taxon>
        <taxon>Salchichonvirus LP65</taxon>
    </lineage>
</organism>
<dbReference type="Proteomes" id="UP000002117">
    <property type="component" value="Segment"/>
</dbReference>
<accession>Q5ULF6</accession>
<evidence type="ECO:0000313" key="2">
    <source>
        <dbReference type="Proteomes" id="UP000002117"/>
    </source>
</evidence>
<dbReference type="KEGG" id="vg:3197429"/>
<name>Q5ULF6_9CAUD</name>
<dbReference type="EMBL" id="AY682195">
    <property type="protein sequence ID" value="AAV35978.1"/>
    <property type="molecule type" value="Genomic_DNA"/>
</dbReference>
<gene>
    <name evidence="1" type="ORF">orf158</name>
</gene>
<sequence length="109" mass="12158">MRKYKEVEFDDSALCDGTSPVVSSAEAREYLSKTANRLIDKAPCDETKSEFGHIMKMVVNNAAFQGNPVTLVDIDKLNPKTNIKWIVSMLQALGYLVKLGNHGLWITVK</sequence>
<keyword evidence="2" id="KW-1185">Reference proteome</keyword>
<proteinExistence type="predicted"/>
<evidence type="ECO:0000313" key="1">
    <source>
        <dbReference type="EMBL" id="AAV35978.1"/>
    </source>
</evidence>
<dbReference type="RefSeq" id="YP_164793.1">
    <property type="nucleotide sequence ID" value="NC_006565.1"/>
</dbReference>